<dbReference type="EMBL" id="AP025226">
    <property type="protein sequence ID" value="BDB99257.1"/>
    <property type="molecule type" value="Genomic_DNA"/>
</dbReference>
<dbReference type="AlphaFoldDB" id="A0AAQ4CTX6"/>
<name>A0AAQ4CTX6_9CREN</name>
<accession>A0AAQ4CTX6</accession>
<evidence type="ECO:0000313" key="1">
    <source>
        <dbReference type="EMBL" id="BDB99257.1"/>
    </source>
</evidence>
<keyword evidence="2" id="KW-1185">Reference proteome</keyword>
<dbReference type="GeneID" id="68867001"/>
<dbReference type="RefSeq" id="WP_229569585.1">
    <property type="nucleotide sequence ID" value="NZ_AP025226.1"/>
</dbReference>
<dbReference type="Pfam" id="PF19027">
    <property type="entry name" value="DUF5752"/>
    <property type="match status" value="1"/>
</dbReference>
<evidence type="ECO:0000313" key="2">
    <source>
        <dbReference type="Proteomes" id="UP001319921"/>
    </source>
</evidence>
<reference evidence="1 2" key="1">
    <citation type="journal article" date="2022" name="Microbiol. Resour. Announc.">
        <title>Complete Genome Sequence of the Hyperthermophilic and Acidophilic Archaeon Saccharolobus caldissimus Strain HS-3T.</title>
        <authorList>
            <person name="Sakai H.D."/>
            <person name="Kurosawa N."/>
        </authorList>
    </citation>
    <scope>NUCLEOTIDE SEQUENCE [LARGE SCALE GENOMIC DNA]</scope>
    <source>
        <strain evidence="1 2">JCM32116</strain>
    </source>
</reference>
<organism evidence="1 2">
    <name type="scientific">Saccharolobus caldissimus</name>
    <dbReference type="NCBI Taxonomy" id="1702097"/>
    <lineage>
        <taxon>Archaea</taxon>
        <taxon>Thermoproteota</taxon>
        <taxon>Thermoprotei</taxon>
        <taxon>Sulfolobales</taxon>
        <taxon>Sulfolobaceae</taxon>
        <taxon>Saccharolobus</taxon>
    </lineage>
</organism>
<proteinExistence type="predicted"/>
<protein>
    <submittedName>
        <fullName evidence="1">Uncharacterized protein</fullName>
    </submittedName>
</protein>
<dbReference type="Proteomes" id="UP001319921">
    <property type="component" value="Chromosome"/>
</dbReference>
<sequence>MMDLDSKGKGIPFEFYAAYYPPVYSKLKARSLKELVEGIKKADKYSLFYHIFHPIFSSHLIPEEYSNDFAHWIAESLGDKELAELVSDISGSEPRTVEDVRKDLIEILEPRANDTIGLSEFVFVSCRPIIYKTNYVARSLAEFLDLIQTIPARSLVWHFVTKRVLGITRRNDFSEWLETNFGLTEVAEALSRIDPQTYVNEEILRKDIIKILERMLLK</sequence>
<dbReference type="InterPro" id="IPR044036">
    <property type="entry name" value="DUF5752"/>
</dbReference>
<dbReference type="KEGG" id="scas:SACC_22740"/>
<gene>
    <name evidence="1" type="ORF">SACC_22740</name>
</gene>